<name>A0A6S6XSA5_9PROT</name>
<dbReference type="InterPro" id="IPR007813">
    <property type="entry name" value="PilN"/>
</dbReference>
<organism evidence="1 2">
    <name type="scientific">Denitratisoma oestradiolicum</name>
    <dbReference type="NCBI Taxonomy" id="311182"/>
    <lineage>
        <taxon>Bacteria</taxon>
        <taxon>Pseudomonadati</taxon>
        <taxon>Pseudomonadota</taxon>
        <taxon>Betaproteobacteria</taxon>
        <taxon>Nitrosomonadales</taxon>
        <taxon>Sterolibacteriaceae</taxon>
        <taxon>Denitratisoma</taxon>
    </lineage>
</organism>
<dbReference type="EMBL" id="LR778301">
    <property type="protein sequence ID" value="CAB1367605.1"/>
    <property type="molecule type" value="Genomic_DNA"/>
</dbReference>
<dbReference type="RefSeq" id="WP_170228176.1">
    <property type="nucleotide sequence ID" value="NZ_LR778301.1"/>
</dbReference>
<proteinExistence type="predicted"/>
<evidence type="ECO:0008006" key="3">
    <source>
        <dbReference type="Google" id="ProtNLM"/>
    </source>
</evidence>
<dbReference type="KEGG" id="doe:DENOEST_0440"/>
<gene>
    <name evidence="1" type="ORF">DENOEST_0440</name>
</gene>
<accession>A0A6S6XSA5</accession>
<keyword evidence="2" id="KW-1185">Reference proteome</keyword>
<protein>
    <recommendedName>
        <fullName evidence="3">MSHA biogenesis protein MshI</fullName>
    </recommendedName>
</protein>
<reference evidence="1 2" key="1">
    <citation type="submission" date="2020-03" db="EMBL/GenBank/DDBJ databases">
        <authorList>
            <consortium name="Genoscope - CEA"/>
            <person name="William W."/>
        </authorList>
    </citation>
    <scope>NUCLEOTIDE SEQUENCE [LARGE SCALE GENOMIC DNA]</scope>
    <source>
        <strain evidence="2">DSM 16959</strain>
    </source>
</reference>
<dbReference type="Pfam" id="PF05137">
    <property type="entry name" value="PilN"/>
    <property type="match status" value="1"/>
</dbReference>
<dbReference type="Proteomes" id="UP000515733">
    <property type="component" value="Chromosome"/>
</dbReference>
<evidence type="ECO:0000313" key="2">
    <source>
        <dbReference type="Proteomes" id="UP000515733"/>
    </source>
</evidence>
<evidence type="ECO:0000313" key="1">
    <source>
        <dbReference type="EMBL" id="CAB1367605.1"/>
    </source>
</evidence>
<sequence>MSQQINLYNPALLKRRELLSAANLAMVTALLLLAMAGASGVVRVKTSRLETEVTVLSTRLKAEQDQMAALGREISGRKPDVRLESELKTVGELLMTRQKAMELLGHSLGPSSVGFAEYLSGLARQTPAGIWLTSFAVAVDGSGMEIRGRTNDPALLPDYIQRLNGEKAFKGRSFAAMQLQAGKAETTGTPGAAVTSPPFHEFALIPRQKLAEEGRTALSNAGEPRS</sequence>
<dbReference type="AlphaFoldDB" id="A0A6S6XSA5"/>